<evidence type="ECO:0000256" key="1">
    <source>
        <dbReference type="ARBA" id="ARBA00008945"/>
    </source>
</evidence>
<evidence type="ECO:0000256" key="3">
    <source>
        <dbReference type="ARBA" id="ARBA00023274"/>
    </source>
</evidence>
<keyword evidence="8" id="KW-1185">Reference proteome</keyword>
<evidence type="ECO:0000313" key="7">
    <source>
        <dbReference type="EMBL" id="QQP35999.1"/>
    </source>
</evidence>
<keyword evidence="3" id="KW-0687">Ribonucleoprotein</keyword>
<feature type="domain" description="Small ribosomal subunit protein uS5 C-terminal" evidence="6">
    <location>
        <begin position="128"/>
        <end position="187"/>
    </location>
</feature>
<evidence type="ECO:0000256" key="2">
    <source>
        <dbReference type="ARBA" id="ARBA00022980"/>
    </source>
</evidence>
<dbReference type="OrthoDB" id="309483at2759"/>
<organism evidence="7 8">
    <name type="scientific">Caligus rogercresseyi</name>
    <name type="common">Sea louse</name>
    <dbReference type="NCBI Taxonomy" id="217165"/>
    <lineage>
        <taxon>Eukaryota</taxon>
        <taxon>Metazoa</taxon>
        <taxon>Ecdysozoa</taxon>
        <taxon>Arthropoda</taxon>
        <taxon>Crustacea</taxon>
        <taxon>Multicrustacea</taxon>
        <taxon>Hexanauplia</taxon>
        <taxon>Copepoda</taxon>
        <taxon>Siphonostomatoida</taxon>
        <taxon>Caligidae</taxon>
        <taxon>Caligus</taxon>
    </lineage>
</organism>
<sequence length="200" mass="22852">QYKETLSEKRQQMTSGRRRKRVPALQRGWTGGSSQGRKVSPPVNHDGSIILESKFVQHMTKLHGRFRNHSVLVVTGNKDGLGGFALFKQPAMNKNSDPVQRAVNKAGKRLTFIPRYEGRTVYHDFFTRYGATKIFVKQKPPGHGIKAHRVIKAICETIGIKDIYVEIEGSRNYQNMVKAFFIGLIRQGRTRTWPTRRTCI</sequence>
<gene>
    <name evidence="7" type="ORF">FKW44_020962</name>
</gene>
<dbReference type="SUPFAM" id="SSF54211">
    <property type="entry name" value="Ribosomal protein S5 domain 2-like"/>
    <property type="match status" value="1"/>
</dbReference>
<proteinExistence type="inferred from homology"/>
<dbReference type="PANTHER" id="PTHR48277:SF1">
    <property type="entry name" value="MITOCHONDRIAL RIBOSOMAL PROTEIN S5"/>
    <property type="match status" value="1"/>
</dbReference>
<dbReference type="InterPro" id="IPR013810">
    <property type="entry name" value="Ribosomal_uS5_N"/>
</dbReference>
<dbReference type="AlphaFoldDB" id="A0A7T8GQG2"/>
<dbReference type="InterPro" id="IPR005324">
    <property type="entry name" value="Ribosomal_uS5_C"/>
</dbReference>
<dbReference type="Gene3D" id="3.30.230.10">
    <property type="match status" value="1"/>
</dbReference>
<dbReference type="GO" id="GO:0005737">
    <property type="term" value="C:cytoplasm"/>
    <property type="evidence" value="ECO:0007669"/>
    <property type="project" value="UniProtKB-ARBA"/>
</dbReference>
<dbReference type="Pfam" id="PF00333">
    <property type="entry name" value="Ribosomal_S5"/>
    <property type="match status" value="1"/>
</dbReference>
<dbReference type="GO" id="GO:1990904">
    <property type="term" value="C:ribonucleoprotein complex"/>
    <property type="evidence" value="ECO:0007669"/>
    <property type="project" value="UniProtKB-KW"/>
</dbReference>
<evidence type="ECO:0000256" key="4">
    <source>
        <dbReference type="SAM" id="MobiDB-lite"/>
    </source>
</evidence>
<reference evidence="8" key="1">
    <citation type="submission" date="2021-01" db="EMBL/GenBank/DDBJ databases">
        <title>Caligus Genome Assembly.</title>
        <authorList>
            <person name="Gallardo-Escarate C."/>
        </authorList>
    </citation>
    <scope>NUCLEOTIDE SEQUENCE [LARGE SCALE GENOMIC DNA]</scope>
</reference>
<dbReference type="Proteomes" id="UP000595437">
    <property type="component" value="Chromosome 15"/>
</dbReference>
<feature type="domain" description="S5 DRBM" evidence="5">
    <location>
        <begin position="50"/>
        <end position="114"/>
    </location>
</feature>
<name>A0A7T8GQG2_CALRO</name>
<dbReference type="GO" id="GO:0006412">
    <property type="term" value="P:translation"/>
    <property type="evidence" value="ECO:0007669"/>
    <property type="project" value="InterPro"/>
</dbReference>
<dbReference type="InterPro" id="IPR020568">
    <property type="entry name" value="Ribosomal_Su5_D2-typ_SF"/>
</dbReference>
<dbReference type="EMBL" id="CP045904">
    <property type="protein sequence ID" value="QQP35999.1"/>
    <property type="molecule type" value="Genomic_DNA"/>
</dbReference>
<feature type="region of interest" description="Disordered" evidence="4">
    <location>
        <begin position="1"/>
        <end position="44"/>
    </location>
</feature>
<dbReference type="GO" id="GO:0005840">
    <property type="term" value="C:ribosome"/>
    <property type="evidence" value="ECO:0007669"/>
    <property type="project" value="UniProtKB-KW"/>
</dbReference>
<evidence type="ECO:0000259" key="5">
    <source>
        <dbReference type="Pfam" id="PF00333"/>
    </source>
</evidence>
<accession>A0A7T8GQG2</accession>
<dbReference type="PANTHER" id="PTHR48277">
    <property type="entry name" value="MITOCHONDRIAL RIBOSOMAL PROTEIN S5"/>
    <property type="match status" value="1"/>
</dbReference>
<feature type="non-terminal residue" evidence="7">
    <location>
        <position position="1"/>
    </location>
</feature>
<feature type="compositionally biased region" description="Basic and acidic residues" evidence="4">
    <location>
        <begin position="1"/>
        <end position="11"/>
    </location>
</feature>
<evidence type="ECO:0000313" key="8">
    <source>
        <dbReference type="Proteomes" id="UP000595437"/>
    </source>
</evidence>
<dbReference type="InterPro" id="IPR014721">
    <property type="entry name" value="Ribsml_uS5_D2-typ_fold_subgr"/>
</dbReference>
<protein>
    <submittedName>
        <fullName evidence="7">28S ribosomal protein S5_ mitochondriallike</fullName>
    </submittedName>
</protein>
<dbReference type="GO" id="GO:0003735">
    <property type="term" value="F:structural constituent of ribosome"/>
    <property type="evidence" value="ECO:0007669"/>
    <property type="project" value="InterPro"/>
</dbReference>
<dbReference type="GO" id="GO:0003723">
    <property type="term" value="F:RNA binding"/>
    <property type="evidence" value="ECO:0007669"/>
    <property type="project" value="InterPro"/>
</dbReference>
<evidence type="ECO:0000259" key="6">
    <source>
        <dbReference type="Pfam" id="PF03719"/>
    </source>
</evidence>
<dbReference type="Gene3D" id="3.30.160.20">
    <property type="match status" value="1"/>
</dbReference>
<comment type="similarity">
    <text evidence="1">Belongs to the universal ribosomal protein uS5 family.</text>
</comment>
<dbReference type="Pfam" id="PF03719">
    <property type="entry name" value="Ribosomal_S5_C"/>
    <property type="match status" value="1"/>
</dbReference>
<keyword evidence="2 7" id="KW-0689">Ribosomal protein</keyword>
<dbReference type="FunFam" id="3.30.230.10:FF:000002">
    <property type="entry name" value="30S ribosomal protein S5"/>
    <property type="match status" value="1"/>
</dbReference>
<dbReference type="SUPFAM" id="SSF54768">
    <property type="entry name" value="dsRNA-binding domain-like"/>
    <property type="match status" value="1"/>
</dbReference>
<dbReference type="InterPro" id="IPR000851">
    <property type="entry name" value="Ribosomal_uS5"/>
</dbReference>